<gene>
    <name evidence="1" type="ORF">KUCAC02_008545</name>
</gene>
<comment type="caution">
    <text evidence="1">The sequence shown here is derived from an EMBL/GenBank/DDBJ whole genome shotgun (WGS) entry which is preliminary data.</text>
</comment>
<proteinExistence type="predicted"/>
<keyword evidence="2" id="KW-1185">Reference proteome</keyword>
<sequence>MSAEVETAPVPADPSVVAPSTLNTPPTSPATSKVPFKKEKKKATEKTDEYLLGRFQGDGVRYKAKLIGVDDVSEARGDKMSQDSMMKLKGMAVAARSQGKHKQRIWINISMSGIKIIDEKSGVIEHEHMVNRISFIARDVTDNRAFGYVCGSEGQHQFFAIKTAQQAEPLVIDLKDLFQVIFNLRKKEAEASQKGGNGSAVVENGSDALLGVDGGVQTAQPVEQFDLFGDMSTPPDIQAPNSAAGDLFGAELFAAPAQSEAPPASGDYFNSTPANSYSSSIAALGNLQLGPPAITSIPAAGMWGAPAAAPSMFPMPGAPGQRPNYPQPSAFGGLPIPPTAWGQQMPPQFSAAPLSPPHLSWGQPPPGAPGWGQPAMTNPFQPGQFPGMGDQQGPTRPPPRPPVKEAPPKVENSAFTSLDPLGDREKKSGKDMFKDFQIAKPPAIPARKGDLVSNATPPPGSNEPGAFDQYFNNKVGLPQDNADHDDFDINQMSAVVNDVSKPAPVPAAAQSFNPGLLDAAFSSAPIANNSAPAQGPKHDMFDQAFGAPDSSVFGGPPVAMQPAVLNSGSTADFGDPFGNPFA</sequence>
<name>A0ACB9WQK6_CHAAC</name>
<organism evidence="1 2">
    <name type="scientific">Chaenocephalus aceratus</name>
    <name type="common">Blackfin icefish</name>
    <name type="synonym">Chaenichthys aceratus</name>
    <dbReference type="NCBI Taxonomy" id="36190"/>
    <lineage>
        <taxon>Eukaryota</taxon>
        <taxon>Metazoa</taxon>
        <taxon>Chordata</taxon>
        <taxon>Craniata</taxon>
        <taxon>Vertebrata</taxon>
        <taxon>Euteleostomi</taxon>
        <taxon>Actinopterygii</taxon>
        <taxon>Neopterygii</taxon>
        <taxon>Teleostei</taxon>
        <taxon>Neoteleostei</taxon>
        <taxon>Acanthomorphata</taxon>
        <taxon>Eupercaria</taxon>
        <taxon>Perciformes</taxon>
        <taxon>Notothenioidei</taxon>
        <taxon>Channichthyidae</taxon>
        <taxon>Chaenocephalus</taxon>
    </lineage>
</organism>
<evidence type="ECO:0000313" key="1">
    <source>
        <dbReference type="EMBL" id="KAI4816210.1"/>
    </source>
</evidence>
<accession>A0ACB9WQK6</accession>
<evidence type="ECO:0000313" key="2">
    <source>
        <dbReference type="Proteomes" id="UP001057452"/>
    </source>
</evidence>
<dbReference type="Proteomes" id="UP001057452">
    <property type="component" value="Chromosome 12"/>
</dbReference>
<dbReference type="EMBL" id="CM043796">
    <property type="protein sequence ID" value="KAI4816210.1"/>
    <property type="molecule type" value="Genomic_DNA"/>
</dbReference>
<reference evidence="1" key="1">
    <citation type="submission" date="2022-05" db="EMBL/GenBank/DDBJ databases">
        <title>Chromosome-level genome of Chaenocephalus aceratus.</title>
        <authorList>
            <person name="Park H."/>
        </authorList>
    </citation>
    <scope>NUCLEOTIDE SEQUENCE</scope>
    <source>
        <strain evidence="1">KU_202001</strain>
    </source>
</reference>
<protein>
    <submittedName>
        <fullName evidence="1">Uncharacterized protein</fullName>
    </submittedName>
</protein>